<feature type="compositionally biased region" description="Polar residues" evidence="1">
    <location>
        <begin position="714"/>
        <end position="723"/>
    </location>
</feature>
<feature type="compositionally biased region" description="Polar residues" evidence="1">
    <location>
        <begin position="418"/>
        <end position="656"/>
    </location>
</feature>
<dbReference type="InterPro" id="IPR001394">
    <property type="entry name" value="Peptidase_C19_UCH"/>
</dbReference>
<evidence type="ECO:0000313" key="4">
    <source>
        <dbReference type="Proteomes" id="UP001166093"/>
    </source>
</evidence>
<sequence>MDTGYCGLVNQGATCYLNTVLQTFFMTPEFRDAVHKYSGPDKDEENNLLLQLNKLFLKLEDGKHEVKTTGVTRSLGMTCRDVWVQQDVAEFFRKILNEVSNESPVSENYQSTVINATKCLKCETEASDNSRYLDIPLPLNTSDHSTNIAYSVENGLRDFLKSELLEGDNQSYCDKCEMKTDTETRYYFQCLPRILTLQLKRFQFNYYQMSFVKIQCPVEIPLELRFQKAPTENTEWCLSATIPQSMPQQKLYESSKIKKEMAPADIWKYMLKMKRSRHGGHSDSVTSSKKNGKKSCSKATDIKKKVSLKMKTRSRQKLNKLHTIQEIAIATSKSQESLRYELFAICDHSGGYKGGHYTARIKSFENSKWYTFNDSFVQEYLMEQVTGFRQSVMKEKVPCISSSTAYLLMYRKSEASKPDNNNTVNGNQRDTSSTESVNGNQWDPSSTESVNGNQGDPSSTEYLNGNQWDPSSTESVNGNQWDPSSTESVNGNQWDPSSTESVNANQGDPSSTESLNGNQGDPSSTESVNANQRDPNSTESVNGNQWDPSSTESVNGNQWDPSSTESVNANQRDPNSTESVNGNQWDPSSTESVNANQRDPGSTKSVNVNQRDPSSTESVNANQRDPGSTKSVNGNQWDPSSTESVSGNQRDPSSTESPKEGFPDEDQNWNAGFQGDLHARPILERRGMGGEEEEGCKDIDRPQQLDPSGHCCQERSSSSQFRWQGSDDGYTWRSGAAVVCGGGGQSTGQRRAAALHLPAGGRPIASRDERSTAGRPTTPALLMELKPDDKKIMIGNQRDSRSTENPIEGFPDEDWKWDVPAILGKKTDGSWCLRVDFSKINPVTTKVSYLLHRISEALDYIFGSCWFSELVGSLNLRSGDSEVQLSLEFCPKTMVSIDREFWQFQMKLFGEFTFECLVKRVHVSGTRTRCVIYLDDLEVHTPKF</sequence>
<proteinExistence type="predicted"/>
<keyword evidence="4" id="KW-1185">Reference proteome</keyword>
<name>A0ABS2XG98_POLSP</name>
<dbReference type="GO" id="GO:0016787">
    <property type="term" value="F:hydrolase activity"/>
    <property type="evidence" value="ECO:0007669"/>
    <property type="project" value="UniProtKB-KW"/>
</dbReference>
<dbReference type="SUPFAM" id="SSF56672">
    <property type="entry name" value="DNA/RNA polymerases"/>
    <property type="match status" value="1"/>
</dbReference>
<dbReference type="InterPro" id="IPR038765">
    <property type="entry name" value="Papain-like_cys_pep_sf"/>
</dbReference>
<comment type="caution">
    <text evidence="3">The sequence shown here is derived from an EMBL/GenBank/DDBJ whole genome shotgun (WGS) entry which is preliminary data.</text>
</comment>
<dbReference type="InterPro" id="IPR050164">
    <property type="entry name" value="Peptidase_C19"/>
</dbReference>
<evidence type="ECO:0000256" key="1">
    <source>
        <dbReference type="SAM" id="MobiDB-lite"/>
    </source>
</evidence>
<reference evidence="3" key="1">
    <citation type="journal article" date="2021" name="Cell">
        <title>Tracing the genetic footprints of vertebrate landing in non-teleost ray-finned fishes.</title>
        <authorList>
            <person name="Bi X."/>
            <person name="Wang K."/>
            <person name="Yang L."/>
            <person name="Pan H."/>
            <person name="Jiang H."/>
            <person name="Wei Q."/>
            <person name="Fang M."/>
            <person name="Yu H."/>
            <person name="Zhu C."/>
            <person name="Cai Y."/>
            <person name="He Y."/>
            <person name="Gan X."/>
            <person name="Zeng H."/>
            <person name="Yu D."/>
            <person name="Zhu Y."/>
            <person name="Jiang H."/>
            <person name="Qiu Q."/>
            <person name="Yang H."/>
            <person name="Zhang Y.E."/>
            <person name="Wang W."/>
            <person name="Zhu M."/>
            <person name="He S."/>
            <person name="Zhang G."/>
        </authorList>
    </citation>
    <scope>NUCLEOTIDE SEQUENCE</scope>
    <source>
        <strain evidence="3">Pddl_001</strain>
    </source>
</reference>
<feature type="region of interest" description="Disordered" evidence="1">
    <location>
        <begin position="278"/>
        <end position="297"/>
    </location>
</feature>
<feature type="region of interest" description="Disordered" evidence="1">
    <location>
        <begin position="415"/>
        <end position="726"/>
    </location>
</feature>
<organism evidence="3 4">
    <name type="scientific">Polyodon spathula</name>
    <name type="common">North American paddlefish</name>
    <name type="synonym">Squalus spathula</name>
    <dbReference type="NCBI Taxonomy" id="7913"/>
    <lineage>
        <taxon>Eukaryota</taxon>
        <taxon>Metazoa</taxon>
        <taxon>Chordata</taxon>
        <taxon>Craniata</taxon>
        <taxon>Vertebrata</taxon>
        <taxon>Euteleostomi</taxon>
        <taxon>Actinopterygii</taxon>
        <taxon>Chondrostei</taxon>
        <taxon>Acipenseriformes</taxon>
        <taxon>Polyodontidae</taxon>
        <taxon>Polyodon</taxon>
    </lineage>
</organism>
<feature type="domain" description="USP" evidence="2">
    <location>
        <begin position="6"/>
        <end position="413"/>
    </location>
</feature>
<feature type="non-terminal residue" evidence="3">
    <location>
        <position position="944"/>
    </location>
</feature>
<evidence type="ECO:0000259" key="2">
    <source>
        <dbReference type="PROSITE" id="PS50235"/>
    </source>
</evidence>
<feature type="non-terminal residue" evidence="3">
    <location>
        <position position="1"/>
    </location>
</feature>
<dbReference type="Gene3D" id="3.90.70.10">
    <property type="entry name" value="Cysteine proteinases"/>
    <property type="match status" value="1"/>
</dbReference>
<dbReference type="PROSITE" id="PS00973">
    <property type="entry name" value="USP_2"/>
    <property type="match status" value="1"/>
</dbReference>
<dbReference type="InterPro" id="IPR018200">
    <property type="entry name" value="USP_CS"/>
</dbReference>
<dbReference type="InterPro" id="IPR028889">
    <property type="entry name" value="USP"/>
</dbReference>
<dbReference type="PROSITE" id="PS50235">
    <property type="entry name" value="USP_3"/>
    <property type="match status" value="1"/>
</dbReference>
<gene>
    <name evidence="3" type="primary">Usp47_0</name>
    <name evidence="3" type="ORF">GTO93_0004036</name>
</gene>
<dbReference type="PANTHER" id="PTHR24006:SF899">
    <property type="entry name" value="UBIQUITIN CARBOXYL-TERMINAL HYDROLASE"/>
    <property type="match status" value="1"/>
</dbReference>
<dbReference type="Proteomes" id="UP001166093">
    <property type="component" value="Unassembled WGS sequence"/>
</dbReference>
<evidence type="ECO:0000313" key="3">
    <source>
        <dbReference type="EMBL" id="MBN3273250.1"/>
    </source>
</evidence>
<dbReference type="EMBL" id="JAAWVQ010029071">
    <property type="protein sequence ID" value="MBN3273250.1"/>
    <property type="molecule type" value="Genomic_DNA"/>
</dbReference>
<accession>A0ABS2XG98</accession>
<dbReference type="Gene3D" id="3.10.10.10">
    <property type="entry name" value="HIV Type 1 Reverse Transcriptase, subunit A, domain 1"/>
    <property type="match status" value="1"/>
</dbReference>
<dbReference type="Pfam" id="PF00443">
    <property type="entry name" value="UCH"/>
    <property type="match status" value="1"/>
</dbReference>
<dbReference type="PANTHER" id="PTHR24006">
    <property type="entry name" value="UBIQUITIN CARBOXYL-TERMINAL HYDROLASE"/>
    <property type="match status" value="1"/>
</dbReference>
<feature type="compositionally biased region" description="Basic and acidic residues" evidence="1">
    <location>
        <begin position="677"/>
        <end position="689"/>
    </location>
</feature>
<keyword evidence="3" id="KW-0378">Hydrolase</keyword>
<protein>
    <submittedName>
        <fullName evidence="3">UBP47 hydrolase</fullName>
    </submittedName>
</protein>
<dbReference type="InterPro" id="IPR043502">
    <property type="entry name" value="DNA/RNA_pol_sf"/>
</dbReference>
<dbReference type="SUPFAM" id="SSF54001">
    <property type="entry name" value="Cysteine proteinases"/>
    <property type="match status" value="1"/>
</dbReference>